<feature type="compositionally biased region" description="Basic residues" evidence="1">
    <location>
        <begin position="155"/>
        <end position="164"/>
    </location>
</feature>
<feature type="region of interest" description="Disordered" evidence="1">
    <location>
        <begin position="54"/>
        <end position="73"/>
    </location>
</feature>
<proteinExistence type="predicted"/>
<dbReference type="EMBL" id="BLLK01000020">
    <property type="protein sequence ID" value="GFH44956.1"/>
    <property type="molecule type" value="Genomic_DNA"/>
</dbReference>
<reference evidence="2 3" key="1">
    <citation type="journal article" date="2021" name="Sci. Rep.">
        <title>The genome of the diatom Chaetoceros tenuissimus carries an ancient integrated fragment of an extant virus.</title>
        <authorList>
            <person name="Hongo Y."/>
            <person name="Kimura K."/>
            <person name="Takaki Y."/>
            <person name="Yoshida Y."/>
            <person name="Baba S."/>
            <person name="Kobayashi G."/>
            <person name="Nagasaki K."/>
            <person name="Hano T."/>
            <person name="Tomaru Y."/>
        </authorList>
    </citation>
    <scope>NUCLEOTIDE SEQUENCE [LARGE SCALE GENOMIC DNA]</scope>
    <source>
        <strain evidence="2 3">NIES-3715</strain>
    </source>
</reference>
<evidence type="ECO:0000313" key="2">
    <source>
        <dbReference type="EMBL" id="GFH44956.1"/>
    </source>
</evidence>
<feature type="compositionally biased region" description="Polar residues" evidence="1">
    <location>
        <begin position="59"/>
        <end position="70"/>
    </location>
</feature>
<feature type="compositionally biased region" description="Polar residues" evidence="1">
    <location>
        <begin position="169"/>
        <end position="191"/>
    </location>
</feature>
<feature type="compositionally biased region" description="Basic and acidic residues" evidence="1">
    <location>
        <begin position="143"/>
        <end position="154"/>
    </location>
</feature>
<evidence type="ECO:0000313" key="3">
    <source>
        <dbReference type="Proteomes" id="UP001054902"/>
    </source>
</evidence>
<comment type="caution">
    <text evidence="2">The sequence shown here is derived from an EMBL/GenBank/DDBJ whole genome shotgun (WGS) entry which is preliminary data.</text>
</comment>
<dbReference type="Proteomes" id="UP001054902">
    <property type="component" value="Unassembled WGS sequence"/>
</dbReference>
<feature type="compositionally biased region" description="Polar residues" evidence="1">
    <location>
        <begin position="235"/>
        <end position="248"/>
    </location>
</feature>
<feature type="region of interest" description="Disordered" evidence="1">
    <location>
        <begin position="226"/>
        <end position="269"/>
    </location>
</feature>
<organism evidence="2 3">
    <name type="scientific">Chaetoceros tenuissimus</name>
    <dbReference type="NCBI Taxonomy" id="426638"/>
    <lineage>
        <taxon>Eukaryota</taxon>
        <taxon>Sar</taxon>
        <taxon>Stramenopiles</taxon>
        <taxon>Ochrophyta</taxon>
        <taxon>Bacillariophyta</taxon>
        <taxon>Coscinodiscophyceae</taxon>
        <taxon>Chaetocerotophycidae</taxon>
        <taxon>Chaetocerotales</taxon>
        <taxon>Chaetocerotaceae</taxon>
        <taxon>Chaetoceros</taxon>
    </lineage>
</organism>
<keyword evidence="3" id="KW-1185">Reference proteome</keyword>
<evidence type="ECO:0000256" key="1">
    <source>
        <dbReference type="SAM" id="MobiDB-lite"/>
    </source>
</evidence>
<sequence length="269" mass="29886">MAFDRPIEADRVDDGNLISSFVRAPITGPIMWVLNGLLSENKENNKSLATIAEGKDNASENGSTHSSVDSLNDLETKNTLYDNSNTSSNSLRRNNSNFQTLSRIRSVSSTLEEEEGMLIRKKNRKMSWSDESGQDLVQYYDESNKADDSSDSSKHQLKASRKPNIKSAMRSSTRKTIPNMPSNGKGIPSNTKSGYISPQWGWYISTTPPTPEYHSQNQAVLSQNMNNSQSAMSKKTWNPSTAPIQEVSSKPVFSKRAPQYNGDWPSVPL</sequence>
<protein>
    <submittedName>
        <fullName evidence="2">Uncharacterized protein</fullName>
    </submittedName>
</protein>
<name>A0AAD3GZQ4_9STRA</name>
<accession>A0AAD3GZQ4</accession>
<gene>
    <name evidence="2" type="ORF">CTEN210_01430</name>
</gene>
<feature type="region of interest" description="Disordered" evidence="1">
    <location>
        <begin position="143"/>
        <end position="191"/>
    </location>
</feature>
<dbReference type="AlphaFoldDB" id="A0AAD3GZQ4"/>